<comment type="caution">
    <text evidence="6">The sequence shown here is derived from an EMBL/GenBank/DDBJ whole genome shotgun (WGS) entry which is preliminary data.</text>
</comment>
<dbReference type="InterPro" id="IPR039537">
    <property type="entry name" value="Retrotran_Ty1/copia-like"/>
</dbReference>
<dbReference type="Proteomes" id="UP001151760">
    <property type="component" value="Unassembled WGS sequence"/>
</dbReference>
<dbReference type="InterPro" id="IPR043502">
    <property type="entry name" value="DNA/RNA_pol_sf"/>
</dbReference>
<evidence type="ECO:0000256" key="1">
    <source>
        <dbReference type="ARBA" id="ARBA00022723"/>
    </source>
</evidence>
<dbReference type="InterPro" id="IPR036397">
    <property type="entry name" value="RNaseH_sf"/>
</dbReference>
<dbReference type="Pfam" id="PF07727">
    <property type="entry name" value="RVT_2"/>
    <property type="match status" value="3"/>
</dbReference>
<dbReference type="SUPFAM" id="SSF56672">
    <property type="entry name" value="DNA/RNA polymerases"/>
    <property type="match status" value="2"/>
</dbReference>
<feature type="region of interest" description="Disordered" evidence="4">
    <location>
        <begin position="1045"/>
        <end position="1073"/>
    </location>
</feature>
<reference evidence="6" key="2">
    <citation type="submission" date="2022-01" db="EMBL/GenBank/DDBJ databases">
        <authorList>
            <person name="Yamashiro T."/>
            <person name="Shiraishi A."/>
            <person name="Satake H."/>
            <person name="Nakayama K."/>
        </authorList>
    </citation>
    <scope>NUCLEOTIDE SEQUENCE</scope>
</reference>
<keyword evidence="2" id="KW-0378">Hydrolase</keyword>
<dbReference type="PROSITE" id="PS50994">
    <property type="entry name" value="INTEGRASE"/>
    <property type="match status" value="2"/>
</dbReference>
<feature type="domain" description="Integrase catalytic" evidence="5">
    <location>
        <begin position="322"/>
        <end position="479"/>
    </location>
</feature>
<feature type="region of interest" description="Disordered" evidence="4">
    <location>
        <begin position="614"/>
        <end position="671"/>
    </location>
</feature>
<name>A0ABQ4YFQ9_9ASTR</name>
<feature type="compositionally biased region" description="Polar residues" evidence="4">
    <location>
        <begin position="1098"/>
        <end position="1123"/>
    </location>
</feature>
<reference evidence="6" key="1">
    <citation type="journal article" date="2022" name="Int. J. Mol. Sci.">
        <title>Draft Genome of Tanacetum Coccineum: Genomic Comparison of Closely Related Tanacetum-Family Plants.</title>
        <authorList>
            <person name="Yamashiro T."/>
            <person name="Shiraishi A."/>
            <person name="Nakayama K."/>
            <person name="Satake H."/>
        </authorList>
    </citation>
    <scope>NUCLEOTIDE SEQUENCE</scope>
</reference>
<feature type="region of interest" description="Disordered" evidence="4">
    <location>
        <begin position="1098"/>
        <end position="1132"/>
    </location>
</feature>
<dbReference type="EMBL" id="BQNB010010388">
    <property type="protein sequence ID" value="GJS76619.1"/>
    <property type="molecule type" value="Genomic_DNA"/>
</dbReference>
<dbReference type="Pfam" id="PF14223">
    <property type="entry name" value="Retrotran_gag_2"/>
    <property type="match status" value="2"/>
</dbReference>
<dbReference type="Pfam" id="PF00665">
    <property type="entry name" value="rve"/>
    <property type="match status" value="1"/>
</dbReference>
<dbReference type="PANTHER" id="PTHR42648:SF27">
    <property type="entry name" value="RNA-DIRECTED DNA POLYMERASE"/>
    <property type="match status" value="1"/>
</dbReference>
<evidence type="ECO:0000313" key="7">
    <source>
        <dbReference type="Proteomes" id="UP001151760"/>
    </source>
</evidence>
<organism evidence="6 7">
    <name type="scientific">Tanacetum coccineum</name>
    <dbReference type="NCBI Taxonomy" id="301880"/>
    <lineage>
        <taxon>Eukaryota</taxon>
        <taxon>Viridiplantae</taxon>
        <taxon>Streptophyta</taxon>
        <taxon>Embryophyta</taxon>
        <taxon>Tracheophyta</taxon>
        <taxon>Spermatophyta</taxon>
        <taxon>Magnoliopsida</taxon>
        <taxon>eudicotyledons</taxon>
        <taxon>Gunneridae</taxon>
        <taxon>Pentapetalae</taxon>
        <taxon>asterids</taxon>
        <taxon>campanulids</taxon>
        <taxon>Asterales</taxon>
        <taxon>Asteraceae</taxon>
        <taxon>Asteroideae</taxon>
        <taxon>Anthemideae</taxon>
        <taxon>Anthemidinae</taxon>
        <taxon>Tanacetum</taxon>
    </lineage>
</organism>
<dbReference type="InterPro" id="IPR001584">
    <property type="entry name" value="Integrase_cat-core"/>
</dbReference>
<evidence type="ECO:0000256" key="4">
    <source>
        <dbReference type="SAM" id="MobiDB-lite"/>
    </source>
</evidence>
<evidence type="ECO:0000259" key="5">
    <source>
        <dbReference type="PROSITE" id="PS50994"/>
    </source>
</evidence>
<dbReference type="InterPro" id="IPR025724">
    <property type="entry name" value="GAG-pre-integrase_dom"/>
</dbReference>
<dbReference type="Pfam" id="PF13976">
    <property type="entry name" value="gag_pre-integrs"/>
    <property type="match status" value="1"/>
</dbReference>
<evidence type="ECO:0000256" key="3">
    <source>
        <dbReference type="SAM" id="Coils"/>
    </source>
</evidence>
<dbReference type="CDD" id="cd09272">
    <property type="entry name" value="RNase_HI_RT_Ty1"/>
    <property type="match status" value="1"/>
</dbReference>
<feature type="compositionally biased region" description="Low complexity" evidence="4">
    <location>
        <begin position="171"/>
        <end position="181"/>
    </location>
</feature>
<dbReference type="Pfam" id="PF25597">
    <property type="entry name" value="SH3_retrovirus"/>
    <property type="match status" value="2"/>
</dbReference>
<feature type="region of interest" description="Disordered" evidence="4">
    <location>
        <begin position="161"/>
        <end position="182"/>
    </location>
</feature>
<sequence length="2516" mass="284930">MDQDSAHMVAASKVPMLKPGEYEIWRMRIEQYIQMIDYALWEDAKKLLEAVEKRFGRNEAIKKTQRNLLKQQYENFTAPSSEMLDQTFNRLQKLVSQLEFLGEKISQEDVNKKLLRSLSPEWNTHAVVWRNKADFDTMSMDDLYNNFKVYEPKVKGMSSSSSSTQNMAFVSSSNNNTSSTNEAINTAHEVSTASTRVNAANSTNIDNLSDVVICSFFASQPNSSQLVHEDLQQIHPDDIEEMDLRWRMAMLTMRAKRGHFARECKAPRNQDNKNKESSKRSDQAEEGPNYALMAFSSSNPNSEGNPQIDLQDQGVIDSGCSRHMTGNMSYLTDYEDIDGGYVAFGGNPKGGKITRKATKDETSGILKSFITGIENLIDHKVKVIRCDNGTKFKNREINQFCKMKGILRQFSVARTPQQNEVDEKRNMTLIEAARTMLADSKLPTTFWVEAVNIDCCVQNRVLVVKPHNKTPYELLHGRTPILSFMRPFGCFVTILNTIDHLDKFDGKTDEGFFVGYSLNSKSFRVFNSRTMIVEKNLHIRFSESTPNVVGSGLDWLFDIDALTRTMNYKPIVAGTQSNGFAGTKTSDNVGQARKETEHVKDYILLPLWTANPPYSQDLKNSHDDGSKHSSDDRKKNDEDPRKDSECKDQENEDNVNSTNIVNAAGTNEVNSVGGKTSIELTFDPNMPASKNYSIFNFSKDDEDGDAVADMNNLDITIQVSPNPTTRIHKDHPLNQVIGDLQSATQTRKMSKNLEEHGKNPKRNKKDERGIVIRNKVRLVSQGYTQEEGIDYDEVFALVARIKAIRLFLAYASFKDFMVYQMDVKSVFLHENIKKEVYVCQPSGFEDLDFPDKVYKVKKVLYGLHQAPRAWYETLSTYMLDNEFQRGKIDKTLFIKRYKGDILLVQVYVDDIIFGSTKKELCIAFENQDKYVDEILKKFGFTEVKTASTPMETQKPLLKDEDGEEMDDHMYRLMIGDFWSTVKAKTINGEAQLHALVDDKKIVITESSVRRDLQVADEESIDCLSNSTIFEQLALIGNEKFHKSPKTTAWNEFSRKPKRKDTQVPQPSDPTESVVDEAIHKELSDGLVRAATTASSLEAEQDYGNINKTRSKATPNESSSQRTNSGGGPRCQETMKDSIAQTRFKNVSKHSNDSLLAKGNTLQSDEDILKLDELMALCTTLQNRVLDLEKTKTSQHNEIASFKRRVKKLEKKNRSRTHKLKRLYKVGLRARVESSDDEESLGEDAKRDFFSFVFGDGDPNEGTKEQRLVSTFGSLGGVEKHVVPKREFVIMGDAIVATIEVGLRVNRLNLKRVEEAGLQYVTSQNGIVLSIEDKLNYLEQPLPPAPVAPAGQQVAPEILAAHTAWVKGSKEIAGLMLMTMEPEIQRNLENLHANDMLKELKTLFAQQAEQELLQTTRDFHSCKQEEGQSVSSYVLKMKGYIDNLERLGHPVTLGLAVSLILIGLRKEFDGFVQNYNMYSLGKTINKLHAMLKLHDQTLNLPKNNAPALHAIRVGKVQKAELLKKKKNAASGDGGSGIFAMELNTFLNRSWIYDTGCGTHICNTTQGLRASRKLKPGALSLYVGNGQREAVEVISNFGLSLPSGLVIVLNNCHYAPSITRGVILVSRFAIPRDGIFEIDLSNSYENESSIYTVSNKRAKQDLDSALLWHCRLRHISKKRIKKLQHDGLLNSTDLRAFEKCVPCMYGKMARKPYTHQVERAKDLLGLIHTDVCGPFKIMSRQGASYFVTFTDDFSRYGYVYLLKHKHEVFETFKVFQKEVENQLGKTIKSLHSNRGGEYMSQEFLDHLKDHKIIAHHIPPYTLQHNGVSERRNRTLLDMVRSMMSQTTLPKSFLDYDLKTVACILNMVPTKKVEKTPYEVWHGQAPKLSYLKVKGCKALVKRDTLTKLDNLEPRSIKCIFIGYPKETMGYSFYYPPENKVLVARNAEFLENSLINQEASGSLEDLEIIQEEDTHPSIDTSLNHKEDDLEMEEPQSDIIPIRRSTRTRHSTDRMCLYIDAEEHELGDLGEPANYKAALLDPESDKWLNAMNVEMQSMKDNEVWVLVELPPNGKIVSSKWLFKKKTDMDEAIHTYKARLVAKGYTQTSRIDYEETFSPVADIRAIRILIAIVAQNADEPCVYLKASGSNVTFLILYVDDLLIMGNNIPMLQDVKSYLGRCFAMKDLSKAAYILGIKIYKDRSRRLIVLCQSAYIEKILKRFHMENSKRGSIPMQEKLRLSKSHGASTPAELTCMQNIPYASAVGSIMYAVRCTRLDVAFSQNITSRFQQNPGDLHWTTVKNILKYLRNTKDMFLVYGGDLKRELRKSAKQNILATSSAKAEYIAAFDASKEAVWVRKFISGLGVIPTIEKPINMYCDYTGAIAIANESGITKGARYFRAKVYYIREVIEFGDIKLEKVYTDDNLADPFTKALAFPKHSELTRNIGMLPASSLIVWLSATTTPSGAVGILVVDMQYATREPMVSHNIWTALEKVLRVVFYGLDALDYVIKEERVGISLEFED</sequence>
<feature type="region of interest" description="Disordered" evidence="4">
    <location>
        <begin position="260"/>
        <end position="286"/>
    </location>
</feature>
<evidence type="ECO:0000256" key="2">
    <source>
        <dbReference type="ARBA" id="ARBA00022801"/>
    </source>
</evidence>
<keyword evidence="1" id="KW-0479">Metal-binding</keyword>
<feature type="domain" description="Integrase catalytic" evidence="5">
    <location>
        <begin position="1706"/>
        <end position="1882"/>
    </location>
</feature>
<dbReference type="InterPro" id="IPR013103">
    <property type="entry name" value="RVT_2"/>
</dbReference>
<feature type="compositionally biased region" description="Basic and acidic residues" evidence="4">
    <location>
        <begin position="260"/>
        <end position="283"/>
    </location>
</feature>
<keyword evidence="3" id="KW-0175">Coiled coil</keyword>
<feature type="compositionally biased region" description="Basic and acidic residues" evidence="4">
    <location>
        <begin position="619"/>
        <end position="649"/>
    </location>
</feature>
<dbReference type="InterPro" id="IPR057670">
    <property type="entry name" value="SH3_retrovirus"/>
</dbReference>
<dbReference type="SUPFAM" id="SSF53098">
    <property type="entry name" value="Ribonuclease H-like"/>
    <property type="match status" value="2"/>
</dbReference>
<dbReference type="PANTHER" id="PTHR42648">
    <property type="entry name" value="TRANSPOSASE, PUTATIVE-RELATED"/>
    <property type="match status" value="1"/>
</dbReference>
<feature type="compositionally biased region" description="Polar residues" evidence="4">
    <location>
        <begin position="654"/>
        <end position="671"/>
    </location>
</feature>
<protein>
    <submittedName>
        <fullName evidence="6">Retrotransposon protein, putative, ty1-copia subclass</fullName>
    </submittedName>
</protein>
<feature type="coiled-coil region" evidence="3">
    <location>
        <begin position="1170"/>
        <end position="1211"/>
    </location>
</feature>
<gene>
    <name evidence="6" type="ORF">Tco_0726500</name>
</gene>
<proteinExistence type="predicted"/>
<dbReference type="Gene3D" id="3.30.420.10">
    <property type="entry name" value="Ribonuclease H-like superfamily/Ribonuclease H"/>
    <property type="match status" value="2"/>
</dbReference>
<evidence type="ECO:0000313" key="6">
    <source>
        <dbReference type="EMBL" id="GJS76619.1"/>
    </source>
</evidence>
<accession>A0ABQ4YFQ9</accession>
<keyword evidence="7" id="KW-1185">Reference proteome</keyword>
<dbReference type="InterPro" id="IPR012337">
    <property type="entry name" value="RNaseH-like_sf"/>
</dbReference>